<dbReference type="SUPFAM" id="SSF52540">
    <property type="entry name" value="P-loop containing nucleoside triphosphate hydrolases"/>
    <property type="match status" value="1"/>
</dbReference>
<accession>A0A7D6ERV2</accession>
<dbReference type="Pfam" id="PF01636">
    <property type="entry name" value="APH"/>
    <property type="match status" value="1"/>
</dbReference>
<organism evidence="2 3">
    <name type="scientific">Thermosynechococcus sichuanensis E542</name>
    <dbReference type="NCBI Taxonomy" id="2016101"/>
    <lineage>
        <taxon>Bacteria</taxon>
        <taxon>Bacillati</taxon>
        <taxon>Cyanobacteriota</taxon>
        <taxon>Cyanophyceae</taxon>
        <taxon>Acaryochloridales</taxon>
        <taxon>Thermosynechococcaceae</taxon>
        <taxon>Thermosynechococcus</taxon>
        <taxon>Thermosynechococcus sichuanensis</taxon>
    </lineage>
</organism>
<dbReference type="KEGG" id="tsq:D3A95_02545"/>
<dbReference type="Gene3D" id="3.40.50.300">
    <property type="entry name" value="P-loop containing nucleotide triphosphate hydrolases"/>
    <property type="match status" value="1"/>
</dbReference>
<dbReference type="InterPro" id="IPR027417">
    <property type="entry name" value="P-loop_NTPase"/>
</dbReference>
<dbReference type="SUPFAM" id="SSF56112">
    <property type="entry name" value="Protein kinase-like (PK-like)"/>
    <property type="match status" value="1"/>
</dbReference>
<reference evidence="3" key="1">
    <citation type="submission" date="2018-09" db="EMBL/GenBank/DDBJ databases">
        <title>Complete genome sequence of thermophilic cyanobacteria strain Thermosynechococcus elongatus PKUAC-SCTE542.</title>
        <authorList>
            <person name="Liang Y."/>
            <person name="Tang J."/>
            <person name="Daroch M."/>
        </authorList>
    </citation>
    <scope>NUCLEOTIDE SEQUENCE [LARGE SCALE GENOMIC DNA]</scope>
    <source>
        <strain evidence="3">E542</strain>
    </source>
</reference>
<dbReference type="AlphaFoldDB" id="A0A7D6ERV2"/>
<dbReference type="InterPro" id="IPR011009">
    <property type="entry name" value="Kinase-like_dom_sf"/>
</dbReference>
<evidence type="ECO:0000313" key="3">
    <source>
        <dbReference type="Proteomes" id="UP000261812"/>
    </source>
</evidence>
<gene>
    <name evidence="2" type="ORF">D3A95_02545</name>
</gene>
<dbReference type="Pfam" id="PF13671">
    <property type="entry name" value="AAA_33"/>
    <property type="match status" value="1"/>
</dbReference>
<feature type="domain" description="Aminoglycoside phosphotransferase" evidence="1">
    <location>
        <begin position="124"/>
        <end position="287"/>
    </location>
</feature>
<dbReference type="Proteomes" id="UP000261812">
    <property type="component" value="Chromosome"/>
</dbReference>
<evidence type="ECO:0000313" key="2">
    <source>
        <dbReference type="EMBL" id="QLL29766.1"/>
    </source>
</evidence>
<protein>
    <submittedName>
        <fullName evidence="2">AAA family ATPase</fullName>
    </submittedName>
</protein>
<keyword evidence="3" id="KW-1185">Reference proteome</keyword>
<dbReference type="PANTHER" id="PTHR43883">
    <property type="entry name" value="SLR0207 PROTEIN"/>
    <property type="match status" value="1"/>
</dbReference>
<proteinExistence type="predicted"/>
<sequence>MSLPAFVEALLTPAAYPHGVTTPIQLLQTHISYVFLTGDYAYKVKKPADFGFLNFTTLEKRLFYCQEELRLNRRLAPDLYLAVVPIVAVGDRYCVVDSQDLPAGSEVIDYAVQMRQFDQSQLFSHLFAANQVTPHLIESLGKELAHFHRTAATSPHISEFGSPRAIAQVINNCHALAAQFVGRCQSPEQYAAIQAFTDDFLTRHQEWFVQRQAGGKIRECHGDLHLNNICLYNGRVQIFDCIEFNEEFRNIDGIYDAAFLLMDLKFRGRSDLANLFLNTYLEWSGDYEGAVLLPLYLCVRAYIRGNVNSLALNDPAISDAEKAQIQATAAAYYEAAYRYTQPRQAKLYVMCGLSGAGKSTRGRGLAQGEQAIQIRSDAVRKHLAGLPLDRHSSDFPEVDLYSEAMTQKTYNQLLAYAELLLRQGQTVILDAKYDRVALRQPVIALAEKLHVPLEIHFCSAPPEELRRRLSDRQGDIAEATPDLIAAQMASFEPFLPEEEPYVRHVCD</sequence>
<name>A0A7D6ERV2_9CYAN</name>
<dbReference type="Gene3D" id="3.90.1200.10">
    <property type="match status" value="1"/>
</dbReference>
<dbReference type="RefSeq" id="WP_181496090.1">
    <property type="nucleotide sequence ID" value="NZ_CP032152.1"/>
</dbReference>
<evidence type="ECO:0000259" key="1">
    <source>
        <dbReference type="Pfam" id="PF01636"/>
    </source>
</evidence>
<dbReference type="InterPro" id="IPR052732">
    <property type="entry name" value="Cell-binding_unc_protein"/>
</dbReference>
<dbReference type="EMBL" id="CP032152">
    <property type="protein sequence ID" value="QLL29766.1"/>
    <property type="molecule type" value="Genomic_DNA"/>
</dbReference>
<dbReference type="PANTHER" id="PTHR43883:SF1">
    <property type="entry name" value="GLUCONOKINASE"/>
    <property type="match status" value="1"/>
</dbReference>
<dbReference type="InterPro" id="IPR002575">
    <property type="entry name" value="Aminoglycoside_PTrfase"/>
</dbReference>